<evidence type="ECO:0000256" key="3">
    <source>
        <dbReference type="ARBA" id="ARBA00006958"/>
    </source>
</evidence>
<evidence type="ECO:0000256" key="5">
    <source>
        <dbReference type="ARBA" id="ARBA00022723"/>
    </source>
</evidence>
<evidence type="ECO:0000259" key="8">
    <source>
        <dbReference type="Pfam" id="PF13359"/>
    </source>
</evidence>
<feature type="domain" description="DDE Tnp4" evidence="8">
    <location>
        <begin position="205"/>
        <end position="360"/>
    </location>
</feature>
<keyword evidence="5" id="KW-0479">Metal-binding</keyword>
<dbReference type="InterPro" id="IPR027806">
    <property type="entry name" value="HARBI1_dom"/>
</dbReference>
<evidence type="ECO:0000256" key="6">
    <source>
        <dbReference type="ARBA" id="ARBA00022801"/>
    </source>
</evidence>
<comment type="similarity">
    <text evidence="3">Belongs to the HARBI1 family.</text>
</comment>
<evidence type="ECO:0000313" key="10">
    <source>
        <dbReference type="Proteomes" id="UP001187531"/>
    </source>
</evidence>
<dbReference type="EMBL" id="JAVRJZ010000015">
    <property type="protein sequence ID" value="KAK2712701.1"/>
    <property type="molecule type" value="Genomic_DNA"/>
</dbReference>
<gene>
    <name evidence="9" type="ORF">QYM36_011402</name>
</gene>
<name>A0AA88HRS6_ARTSF</name>
<dbReference type="InterPro" id="IPR045249">
    <property type="entry name" value="HARBI1-like"/>
</dbReference>
<accession>A0AA88HRS6</accession>
<keyword evidence="10" id="KW-1185">Reference proteome</keyword>
<proteinExistence type="inferred from homology"/>
<dbReference type="Proteomes" id="UP001187531">
    <property type="component" value="Unassembled WGS sequence"/>
</dbReference>
<dbReference type="Pfam" id="PF13359">
    <property type="entry name" value="DDE_Tnp_4"/>
    <property type="match status" value="1"/>
</dbReference>
<keyword evidence="4" id="KW-0540">Nuclease</keyword>
<evidence type="ECO:0000256" key="7">
    <source>
        <dbReference type="ARBA" id="ARBA00023242"/>
    </source>
</evidence>
<sequence>MEDQEVLPLHIVYEMFSLLNSPVPSEVFEDIRVHSLADIVAAAEIAVECLNEAHTKVDDFVSVVNQMSDKTFKENFRLERQTYNALLKVMRSKEDLMELFYPREKAAVNAEEGEFTFPQSGTEIVRMGTAILIALWYLANPDSMRVGGILFGVAKSTVFKCVHKFCMFLTAIKHKFITWPKSDEHLRSSEQGFFNKGFPGAVGAIDGCHIEISCPEKHRHSYTNRKCWTSMILQAVVSSDKLFIDVFVGYPGSVHDARVFRNSGLYEDTSSNPISRFPNRELYILGDSAYPLLPWLITPYRDSGRLTQQQKHFNYRHSAARIAVEHAFGLLKGRWRVLQHLNVSLEFMPYVIMACCVLHNLCLMDGDLVEEWQFSEDTTPLTVNTDGYCNDTFSRTNIRFAEQKRASLMENL</sequence>
<protein>
    <recommendedName>
        <fullName evidence="8">DDE Tnp4 domain-containing protein</fullName>
    </recommendedName>
</protein>
<evidence type="ECO:0000256" key="1">
    <source>
        <dbReference type="ARBA" id="ARBA00001968"/>
    </source>
</evidence>
<dbReference type="GO" id="GO:0046872">
    <property type="term" value="F:metal ion binding"/>
    <property type="evidence" value="ECO:0007669"/>
    <property type="project" value="UniProtKB-KW"/>
</dbReference>
<comment type="cofactor">
    <cofactor evidence="1">
        <name>a divalent metal cation</name>
        <dbReference type="ChEBI" id="CHEBI:60240"/>
    </cofactor>
</comment>
<dbReference type="GO" id="GO:0016787">
    <property type="term" value="F:hydrolase activity"/>
    <property type="evidence" value="ECO:0007669"/>
    <property type="project" value="UniProtKB-KW"/>
</dbReference>
<keyword evidence="7" id="KW-0539">Nucleus</keyword>
<reference evidence="9" key="1">
    <citation type="submission" date="2023-07" db="EMBL/GenBank/DDBJ databases">
        <title>Chromosome-level genome assembly of Artemia franciscana.</title>
        <authorList>
            <person name="Jo E."/>
        </authorList>
    </citation>
    <scope>NUCLEOTIDE SEQUENCE</scope>
    <source>
        <tissue evidence="9">Whole body</tissue>
    </source>
</reference>
<keyword evidence="6" id="KW-0378">Hydrolase</keyword>
<evidence type="ECO:0000256" key="4">
    <source>
        <dbReference type="ARBA" id="ARBA00022722"/>
    </source>
</evidence>
<dbReference type="AlphaFoldDB" id="A0AA88HRS6"/>
<evidence type="ECO:0000313" key="9">
    <source>
        <dbReference type="EMBL" id="KAK2712701.1"/>
    </source>
</evidence>
<evidence type="ECO:0000256" key="2">
    <source>
        <dbReference type="ARBA" id="ARBA00004123"/>
    </source>
</evidence>
<dbReference type="PANTHER" id="PTHR22930">
    <property type="match status" value="1"/>
</dbReference>
<comment type="subcellular location">
    <subcellularLocation>
        <location evidence="2">Nucleus</location>
    </subcellularLocation>
</comment>
<dbReference type="GO" id="GO:0004518">
    <property type="term" value="F:nuclease activity"/>
    <property type="evidence" value="ECO:0007669"/>
    <property type="project" value="UniProtKB-KW"/>
</dbReference>
<dbReference type="GO" id="GO:0005634">
    <property type="term" value="C:nucleus"/>
    <property type="evidence" value="ECO:0007669"/>
    <property type="project" value="UniProtKB-SubCell"/>
</dbReference>
<comment type="caution">
    <text evidence="9">The sequence shown here is derived from an EMBL/GenBank/DDBJ whole genome shotgun (WGS) entry which is preliminary data.</text>
</comment>
<organism evidence="9 10">
    <name type="scientific">Artemia franciscana</name>
    <name type="common">Brine shrimp</name>
    <name type="synonym">Artemia sanfranciscana</name>
    <dbReference type="NCBI Taxonomy" id="6661"/>
    <lineage>
        <taxon>Eukaryota</taxon>
        <taxon>Metazoa</taxon>
        <taxon>Ecdysozoa</taxon>
        <taxon>Arthropoda</taxon>
        <taxon>Crustacea</taxon>
        <taxon>Branchiopoda</taxon>
        <taxon>Anostraca</taxon>
        <taxon>Artemiidae</taxon>
        <taxon>Artemia</taxon>
    </lineage>
</organism>
<dbReference type="PANTHER" id="PTHR22930:SF85">
    <property type="entry name" value="GH03217P-RELATED"/>
    <property type="match status" value="1"/>
</dbReference>